<comment type="cofactor">
    <cofactor evidence="8">
        <name>[2Fe-2S] cluster</name>
        <dbReference type="ChEBI" id="CHEBI:190135"/>
    </cofactor>
</comment>
<feature type="domain" description="2Fe-2S ferredoxin-type" evidence="9">
    <location>
        <begin position="5"/>
        <end position="92"/>
    </location>
</feature>
<evidence type="ECO:0000256" key="4">
    <source>
        <dbReference type="ARBA" id="ARBA00022723"/>
    </source>
</evidence>
<keyword evidence="2" id="KW-0813">Transport</keyword>
<sequence>MPETYRVTLLPGGEHFEAPADETVLLSALAAGIALPWSCRNGTCRTCISHLAAGRIEHRIAWPGLSLEEKAEGFILPCVAEPRSDLTITCGP</sequence>
<keyword evidence="5" id="KW-0249">Electron transport</keyword>
<dbReference type="GO" id="GO:0046872">
    <property type="term" value="F:metal ion binding"/>
    <property type="evidence" value="ECO:0007669"/>
    <property type="project" value="UniProtKB-KW"/>
</dbReference>
<protein>
    <submittedName>
        <fullName evidence="10">(2Fe-2S)-binding protein</fullName>
    </submittedName>
</protein>
<evidence type="ECO:0000256" key="1">
    <source>
        <dbReference type="ARBA" id="ARBA00007874"/>
    </source>
</evidence>
<evidence type="ECO:0000256" key="3">
    <source>
        <dbReference type="ARBA" id="ARBA00022714"/>
    </source>
</evidence>
<comment type="similarity">
    <text evidence="1">Belongs to the 2Fe2S plant-type ferredoxin family.</text>
</comment>
<dbReference type="RefSeq" id="WP_088481989.1">
    <property type="nucleotide sequence ID" value="NZ_NISI01000001.1"/>
</dbReference>
<dbReference type="Proteomes" id="UP000197446">
    <property type="component" value="Unassembled WGS sequence"/>
</dbReference>
<dbReference type="Pfam" id="PF00111">
    <property type="entry name" value="Fer2"/>
    <property type="match status" value="1"/>
</dbReference>
<dbReference type="AlphaFoldDB" id="A0A254NDS5"/>
<dbReference type="EMBL" id="NISI01000001">
    <property type="protein sequence ID" value="OWR05784.1"/>
    <property type="molecule type" value="Genomic_DNA"/>
</dbReference>
<dbReference type="GO" id="GO:0051537">
    <property type="term" value="F:2 iron, 2 sulfur cluster binding"/>
    <property type="evidence" value="ECO:0007669"/>
    <property type="project" value="UniProtKB-KW"/>
</dbReference>
<dbReference type="Gene3D" id="3.10.20.30">
    <property type="match status" value="1"/>
</dbReference>
<evidence type="ECO:0000256" key="5">
    <source>
        <dbReference type="ARBA" id="ARBA00022982"/>
    </source>
</evidence>
<keyword evidence="11" id="KW-1185">Reference proteome</keyword>
<comment type="caution">
    <text evidence="10">The sequence shown here is derived from an EMBL/GenBank/DDBJ whole genome shotgun (WGS) entry which is preliminary data.</text>
</comment>
<dbReference type="SUPFAM" id="SSF54292">
    <property type="entry name" value="2Fe-2S ferredoxin-like"/>
    <property type="match status" value="1"/>
</dbReference>
<dbReference type="PANTHER" id="PTHR43112">
    <property type="entry name" value="FERREDOXIN"/>
    <property type="match status" value="1"/>
</dbReference>
<dbReference type="OrthoDB" id="9806195at2"/>
<reference evidence="10 11" key="1">
    <citation type="journal article" date="2007" name="Int. J. Syst. Evol. Microbiol.">
        <title>Description of Pelomonas aquatica sp. nov. and Pelomonas puraquae sp. nov., isolated from industrial and haemodialysis water.</title>
        <authorList>
            <person name="Gomila M."/>
            <person name="Bowien B."/>
            <person name="Falsen E."/>
            <person name="Moore E.R."/>
            <person name="Lalucat J."/>
        </authorList>
    </citation>
    <scope>NUCLEOTIDE SEQUENCE [LARGE SCALE GENOMIC DNA]</scope>
    <source>
        <strain evidence="10 11">CCUG 52769</strain>
    </source>
</reference>
<accession>A0A254NDS5</accession>
<dbReference type="PANTHER" id="PTHR43112:SF3">
    <property type="entry name" value="FERREDOXIN-2, CHLOROPLASTIC"/>
    <property type="match status" value="1"/>
</dbReference>
<evidence type="ECO:0000313" key="11">
    <source>
        <dbReference type="Proteomes" id="UP000197446"/>
    </source>
</evidence>
<dbReference type="InterPro" id="IPR001041">
    <property type="entry name" value="2Fe-2S_ferredoxin-type"/>
</dbReference>
<keyword evidence="7" id="KW-0411">Iron-sulfur</keyword>
<keyword evidence="3" id="KW-0001">2Fe-2S</keyword>
<dbReference type="CDD" id="cd00207">
    <property type="entry name" value="fer2"/>
    <property type="match status" value="1"/>
</dbReference>
<evidence type="ECO:0000256" key="8">
    <source>
        <dbReference type="ARBA" id="ARBA00034078"/>
    </source>
</evidence>
<keyword evidence="6" id="KW-0408">Iron</keyword>
<organism evidence="10 11">
    <name type="scientific">Roseateles puraquae</name>
    <dbReference type="NCBI Taxonomy" id="431059"/>
    <lineage>
        <taxon>Bacteria</taxon>
        <taxon>Pseudomonadati</taxon>
        <taxon>Pseudomonadota</taxon>
        <taxon>Betaproteobacteria</taxon>
        <taxon>Burkholderiales</taxon>
        <taxon>Sphaerotilaceae</taxon>
        <taxon>Roseateles</taxon>
    </lineage>
</organism>
<gene>
    <name evidence="10" type="ORF">CDO81_04895</name>
</gene>
<evidence type="ECO:0000313" key="10">
    <source>
        <dbReference type="EMBL" id="OWR05784.1"/>
    </source>
</evidence>
<keyword evidence="4" id="KW-0479">Metal-binding</keyword>
<dbReference type="InterPro" id="IPR036010">
    <property type="entry name" value="2Fe-2S_ferredoxin-like_sf"/>
</dbReference>
<name>A0A254NDS5_9BURK</name>
<dbReference type="PROSITE" id="PS51085">
    <property type="entry name" value="2FE2S_FER_2"/>
    <property type="match status" value="1"/>
</dbReference>
<evidence type="ECO:0000256" key="6">
    <source>
        <dbReference type="ARBA" id="ARBA00023004"/>
    </source>
</evidence>
<evidence type="ECO:0000256" key="2">
    <source>
        <dbReference type="ARBA" id="ARBA00022448"/>
    </source>
</evidence>
<evidence type="ECO:0000259" key="9">
    <source>
        <dbReference type="PROSITE" id="PS51085"/>
    </source>
</evidence>
<dbReference type="InterPro" id="IPR012675">
    <property type="entry name" value="Beta-grasp_dom_sf"/>
</dbReference>
<proteinExistence type="inferred from homology"/>
<evidence type="ECO:0000256" key="7">
    <source>
        <dbReference type="ARBA" id="ARBA00023014"/>
    </source>
</evidence>